<feature type="compositionally biased region" description="Polar residues" evidence="1">
    <location>
        <begin position="494"/>
        <end position="503"/>
    </location>
</feature>
<accession>A0A078A8M6</accession>
<protein>
    <submittedName>
        <fullName evidence="2">Uncharacterized protein</fullName>
    </submittedName>
</protein>
<evidence type="ECO:0000313" key="3">
    <source>
        <dbReference type="Proteomes" id="UP000039865"/>
    </source>
</evidence>
<reference evidence="2 3" key="1">
    <citation type="submission" date="2014-06" db="EMBL/GenBank/DDBJ databases">
        <authorList>
            <person name="Swart Estienne"/>
        </authorList>
    </citation>
    <scope>NUCLEOTIDE SEQUENCE [LARGE SCALE GENOMIC DNA]</scope>
    <source>
        <strain evidence="2 3">130c</strain>
    </source>
</reference>
<dbReference type="InParanoid" id="A0A078A8M6"/>
<dbReference type="AlphaFoldDB" id="A0A078A8M6"/>
<dbReference type="EMBL" id="CCKQ01007265">
    <property type="protein sequence ID" value="CDW78630.1"/>
    <property type="molecule type" value="Genomic_DNA"/>
</dbReference>
<keyword evidence="3" id="KW-1185">Reference proteome</keyword>
<proteinExistence type="predicted"/>
<feature type="region of interest" description="Disordered" evidence="1">
    <location>
        <begin position="445"/>
        <end position="522"/>
    </location>
</feature>
<gene>
    <name evidence="2" type="primary">Contig6104.g6527</name>
    <name evidence="2" type="ORF">STYLEM_7611</name>
</gene>
<organism evidence="2 3">
    <name type="scientific">Stylonychia lemnae</name>
    <name type="common">Ciliate</name>
    <dbReference type="NCBI Taxonomy" id="5949"/>
    <lineage>
        <taxon>Eukaryota</taxon>
        <taxon>Sar</taxon>
        <taxon>Alveolata</taxon>
        <taxon>Ciliophora</taxon>
        <taxon>Intramacronucleata</taxon>
        <taxon>Spirotrichea</taxon>
        <taxon>Stichotrichia</taxon>
        <taxon>Sporadotrichida</taxon>
        <taxon>Oxytrichidae</taxon>
        <taxon>Stylonychinae</taxon>
        <taxon>Stylonychia</taxon>
    </lineage>
</organism>
<feature type="compositionally biased region" description="Basic and acidic residues" evidence="1">
    <location>
        <begin position="458"/>
        <end position="478"/>
    </location>
</feature>
<evidence type="ECO:0000256" key="1">
    <source>
        <dbReference type="SAM" id="MobiDB-lite"/>
    </source>
</evidence>
<name>A0A078A8M6_STYLE</name>
<evidence type="ECO:0000313" key="2">
    <source>
        <dbReference type="EMBL" id="CDW78630.1"/>
    </source>
</evidence>
<sequence>MQAIKNQRSKILTLLKSSQSRLVPPSFSHTLRAFASTNKFSRSSPLNYQFYQIGVKDLNADQAGLQDLVPRPKKTQIQFMCKGAFPLDRQGTHMLPKLPTRSVIEDYLASKKVDEDILIDHFGNMFTSTLDNIAKRDYGKLEKLLESKFYETILQNKDNLERFNLSYDLNKVDANESFIIDKMLIKGLYHDRSKNGVNYDYMLVNEQEHYGIRFYLHKYFVGYNAYYLAIENEEFFRIQNEKNEKMTPDDFNTMYKTKDTFDDLSFKLKKRMQESQHSMILRVTFQFRDTNKALSASQGPEPLYDPDYTGNHIIVFENQLTMPSLMAMIDHSEQEFINLRKLNFKNWRIVDIDNYMKGNSFFQKHKTDKEFTDQMEFYLGINDGDNKPTKEQKKDLRQDFEKLAKFILSSEPRSNRGLERFIDEVIAQPEQTVAEVEKLVKEDVTKDNKQQQAQLAMPKEKKQKGGDKQQVNKEENGDQQKQAKQNAAEKKPEQNSNNGSTNEQAEKQAPIQAAPKSSDEKQ</sequence>
<dbReference type="Proteomes" id="UP000039865">
    <property type="component" value="Unassembled WGS sequence"/>
</dbReference>
<dbReference type="OrthoDB" id="10623404at2759"/>